<dbReference type="GO" id="GO:0006511">
    <property type="term" value="P:ubiquitin-dependent protein catabolic process"/>
    <property type="evidence" value="ECO:0007669"/>
    <property type="project" value="InterPro"/>
</dbReference>
<dbReference type="InterPro" id="IPR036296">
    <property type="entry name" value="SKP1-like_dim_sf"/>
</dbReference>
<dbReference type="VEuPathDB" id="VectorBase:GAUT002810"/>
<protein>
    <recommendedName>
        <fullName evidence="3">S-phase kinase-associated protein 1</fullName>
    </recommendedName>
    <alternativeName>
        <fullName evidence="6">Cyclin-A/CDK2-associated protein p19</fullName>
    </alternativeName>
    <alternativeName>
        <fullName evidence="5">p19skp1</fullName>
    </alternativeName>
</protein>
<dbReference type="PANTHER" id="PTHR11165">
    <property type="entry name" value="SKP1"/>
    <property type="match status" value="1"/>
</dbReference>
<dbReference type="InterPro" id="IPR001232">
    <property type="entry name" value="SKP1-like"/>
</dbReference>
<feature type="domain" description="SKP1 component dimerisation" evidence="8">
    <location>
        <begin position="124"/>
        <end position="171"/>
    </location>
</feature>
<dbReference type="SUPFAM" id="SSF54695">
    <property type="entry name" value="POZ domain"/>
    <property type="match status" value="1"/>
</dbReference>
<sequence>MVVTAITNPYLPVQVPSTSSSDNEFFNIDVQVAKCSGKIKTFLEDCGMRSGDNVIVPLPNVNSEILRQILNWANYHKDDPQPNEDDKDEEKRTDDISLWDAEFLKVDQGTLFHLIMAAKYLDIKGLFDIACQTVANMMKGKTSAEIRETFNIRNDFTPAEEEPICRENEWCEQQ</sequence>
<comment type="pathway">
    <text evidence="1 7">Protein modification; protein ubiquitination.</text>
</comment>
<dbReference type="UniPathway" id="UPA00143"/>
<dbReference type="Pfam" id="PF01466">
    <property type="entry name" value="Skp1"/>
    <property type="match status" value="1"/>
</dbReference>
<dbReference type="FunFam" id="3.30.710.10:FF:000270">
    <property type="entry name" value="S-phase kinase-associated protein 1"/>
    <property type="match status" value="1"/>
</dbReference>
<dbReference type="InterPro" id="IPR016897">
    <property type="entry name" value="SKP1"/>
</dbReference>
<dbReference type="AlphaFoldDB" id="A0A1A9UF35"/>
<evidence type="ECO:0000256" key="1">
    <source>
        <dbReference type="ARBA" id="ARBA00004906"/>
    </source>
</evidence>
<evidence type="ECO:0000256" key="7">
    <source>
        <dbReference type="PIRNR" id="PIRNR028729"/>
    </source>
</evidence>
<dbReference type="GO" id="GO:0016567">
    <property type="term" value="P:protein ubiquitination"/>
    <property type="evidence" value="ECO:0007669"/>
    <property type="project" value="UniProtKB-UniPathway"/>
</dbReference>
<evidence type="ECO:0000256" key="6">
    <source>
        <dbReference type="ARBA" id="ARBA00033452"/>
    </source>
</evidence>
<dbReference type="Proteomes" id="UP000078200">
    <property type="component" value="Unassembled WGS sequence"/>
</dbReference>
<accession>A0A1A9UF35</accession>
<keyword evidence="4 7" id="KW-0833">Ubl conjugation pathway</keyword>
<keyword evidence="11" id="KW-1185">Reference proteome</keyword>
<dbReference type="InterPro" id="IPR016073">
    <property type="entry name" value="Skp1_comp_POZ"/>
</dbReference>
<dbReference type="SMART" id="SM00512">
    <property type="entry name" value="Skp1"/>
    <property type="match status" value="1"/>
</dbReference>
<dbReference type="EnsemblMetazoa" id="GAUT002810-RA">
    <property type="protein sequence ID" value="GAUT002810-PA"/>
    <property type="gene ID" value="GAUT002810"/>
</dbReference>
<proteinExistence type="inferred from homology"/>
<dbReference type="CDD" id="cd18322">
    <property type="entry name" value="BTB_POZ_SKP1"/>
    <property type="match status" value="1"/>
</dbReference>
<evidence type="ECO:0000259" key="9">
    <source>
        <dbReference type="Pfam" id="PF03931"/>
    </source>
</evidence>
<dbReference type="Pfam" id="PF03931">
    <property type="entry name" value="Skp1_POZ"/>
    <property type="match status" value="1"/>
</dbReference>
<evidence type="ECO:0000256" key="2">
    <source>
        <dbReference type="ARBA" id="ARBA00009993"/>
    </source>
</evidence>
<name>A0A1A9UF35_GLOAU</name>
<dbReference type="STRING" id="7395.A0A1A9UF35"/>
<evidence type="ECO:0000259" key="8">
    <source>
        <dbReference type="Pfam" id="PF01466"/>
    </source>
</evidence>
<reference evidence="10" key="1">
    <citation type="submission" date="2020-05" db="UniProtKB">
        <authorList>
            <consortium name="EnsemblMetazoa"/>
        </authorList>
    </citation>
    <scope>IDENTIFICATION</scope>
    <source>
        <strain evidence="10">TTRI</strain>
    </source>
</reference>
<organism evidence="10 11">
    <name type="scientific">Glossina austeni</name>
    <name type="common">Savannah tsetse fly</name>
    <dbReference type="NCBI Taxonomy" id="7395"/>
    <lineage>
        <taxon>Eukaryota</taxon>
        <taxon>Metazoa</taxon>
        <taxon>Ecdysozoa</taxon>
        <taxon>Arthropoda</taxon>
        <taxon>Hexapoda</taxon>
        <taxon>Insecta</taxon>
        <taxon>Pterygota</taxon>
        <taxon>Neoptera</taxon>
        <taxon>Endopterygota</taxon>
        <taxon>Diptera</taxon>
        <taxon>Brachycera</taxon>
        <taxon>Muscomorpha</taxon>
        <taxon>Hippoboscoidea</taxon>
        <taxon>Glossinidae</taxon>
        <taxon>Glossina</taxon>
    </lineage>
</organism>
<evidence type="ECO:0000256" key="4">
    <source>
        <dbReference type="ARBA" id="ARBA00022786"/>
    </source>
</evidence>
<evidence type="ECO:0000256" key="3">
    <source>
        <dbReference type="ARBA" id="ARBA00014544"/>
    </source>
</evidence>
<feature type="domain" description="SKP1 component POZ" evidence="9">
    <location>
        <begin position="19"/>
        <end position="78"/>
    </location>
</feature>
<evidence type="ECO:0000313" key="10">
    <source>
        <dbReference type="EnsemblMetazoa" id="GAUT002810-PA"/>
    </source>
</evidence>
<evidence type="ECO:0000256" key="5">
    <source>
        <dbReference type="ARBA" id="ARBA00033118"/>
    </source>
</evidence>
<evidence type="ECO:0000313" key="11">
    <source>
        <dbReference type="Proteomes" id="UP000078200"/>
    </source>
</evidence>
<dbReference type="PIRSF" id="PIRSF028729">
    <property type="entry name" value="E3_ubiquit_lig_SCF_Skp"/>
    <property type="match status" value="1"/>
</dbReference>
<dbReference type="Gene3D" id="3.30.710.10">
    <property type="entry name" value="Potassium Channel Kv1.1, Chain A"/>
    <property type="match status" value="1"/>
</dbReference>
<dbReference type="InterPro" id="IPR016072">
    <property type="entry name" value="Skp1_comp_dimer"/>
</dbReference>
<comment type="similarity">
    <text evidence="2 7">Belongs to the SKP1 family.</text>
</comment>
<dbReference type="InterPro" id="IPR011333">
    <property type="entry name" value="SKP1/BTB/POZ_sf"/>
</dbReference>
<dbReference type="SUPFAM" id="SSF81382">
    <property type="entry name" value="Skp1 dimerisation domain-like"/>
    <property type="match status" value="1"/>
</dbReference>